<evidence type="ECO:0000256" key="3">
    <source>
        <dbReference type="ARBA" id="ARBA00023125"/>
    </source>
</evidence>
<evidence type="ECO:0000313" key="6">
    <source>
        <dbReference type="EMBL" id="TMI77113.1"/>
    </source>
</evidence>
<accession>A0A537J0P8</accession>
<organism evidence="6 7">
    <name type="scientific">Candidatus Segetimicrobium genomatis</name>
    <dbReference type="NCBI Taxonomy" id="2569760"/>
    <lineage>
        <taxon>Bacteria</taxon>
        <taxon>Bacillati</taxon>
        <taxon>Candidatus Sysuimicrobiota</taxon>
        <taxon>Candidatus Sysuimicrobiia</taxon>
        <taxon>Candidatus Sysuimicrobiales</taxon>
        <taxon>Candidatus Segetimicrobiaceae</taxon>
        <taxon>Candidatus Segetimicrobium</taxon>
    </lineage>
</organism>
<evidence type="ECO:0000256" key="4">
    <source>
        <dbReference type="ARBA" id="ARBA00023163"/>
    </source>
</evidence>
<evidence type="ECO:0000256" key="2">
    <source>
        <dbReference type="ARBA" id="ARBA00023015"/>
    </source>
</evidence>
<dbReference type="GO" id="GO:0003677">
    <property type="term" value="F:DNA binding"/>
    <property type="evidence" value="ECO:0007669"/>
    <property type="project" value="UniProtKB-KW"/>
</dbReference>
<proteinExistence type="predicted"/>
<dbReference type="InterPro" id="IPR000551">
    <property type="entry name" value="MerR-type_HTH_dom"/>
</dbReference>
<dbReference type="GO" id="GO:0003700">
    <property type="term" value="F:DNA-binding transcription factor activity"/>
    <property type="evidence" value="ECO:0007669"/>
    <property type="project" value="InterPro"/>
</dbReference>
<keyword evidence="2" id="KW-0805">Transcription regulation</keyword>
<evidence type="ECO:0000313" key="7">
    <source>
        <dbReference type="Proteomes" id="UP000318834"/>
    </source>
</evidence>
<dbReference type="SUPFAM" id="SSF46955">
    <property type="entry name" value="Putative DNA-binding domain"/>
    <property type="match status" value="1"/>
</dbReference>
<comment type="caution">
    <text evidence="6">The sequence shown here is derived from an EMBL/GenBank/DDBJ whole genome shotgun (WGS) entry which is preliminary data.</text>
</comment>
<feature type="domain" description="HTH merR-type" evidence="5">
    <location>
        <begin position="22"/>
        <end position="92"/>
    </location>
</feature>
<dbReference type="EMBL" id="VBAP01000006">
    <property type="protein sequence ID" value="TMI77113.1"/>
    <property type="molecule type" value="Genomic_DNA"/>
</dbReference>
<evidence type="ECO:0000259" key="5">
    <source>
        <dbReference type="PROSITE" id="PS50937"/>
    </source>
</evidence>
<keyword evidence="1" id="KW-0678">Repressor</keyword>
<dbReference type="PANTHER" id="PTHR30204">
    <property type="entry name" value="REDOX-CYCLING DRUG-SENSING TRANSCRIPTIONAL ACTIVATOR SOXR"/>
    <property type="match status" value="1"/>
</dbReference>
<dbReference type="AlphaFoldDB" id="A0A537J0P8"/>
<keyword evidence="4" id="KW-0804">Transcription</keyword>
<dbReference type="Proteomes" id="UP000318834">
    <property type="component" value="Unassembled WGS sequence"/>
</dbReference>
<reference evidence="6 7" key="1">
    <citation type="journal article" date="2019" name="Nat. Microbiol.">
        <title>Mediterranean grassland soil C-N compound turnover is dependent on rainfall and depth, and is mediated by genomically divergent microorganisms.</title>
        <authorList>
            <person name="Diamond S."/>
            <person name="Andeer P.F."/>
            <person name="Li Z."/>
            <person name="Crits-Christoph A."/>
            <person name="Burstein D."/>
            <person name="Anantharaman K."/>
            <person name="Lane K.R."/>
            <person name="Thomas B.C."/>
            <person name="Pan C."/>
            <person name="Northen T.R."/>
            <person name="Banfield J.F."/>
        </authorList>
    </citation>
    <scope>NUCLEOTIDE SEQUENCE [LARGE SCALE GENOMIC DNA]</scope>
    <source>
        <strain evidence="6">NP_8</strain>
    </source>
</reference>
<gene>
    <name evidence="6" type="ORF">E6H05_01015</name>
</gene>
<sequence length="102" mass="11702">MSSKEGLDVRTEEHVVAPELPIYPIRTVARLTGVDARRIRAWESQYGLLRPARTRGGHRLFSQRDLELIRRIKRLIDEEGLRLQGVRLLLEAESASNGDSKR</sequence>
<dbReference type="InterPro" id="IPR047057">
    <property type="entry name" value="MerR_fam"/>
</dbReference>
<dbReference type="InterPro" id="IPR009061">
    <property type="entry name" value="DNA-bd_dom_put_sf"/>
</dbReference>
<dbReference type="Pfam" id="PF13411">
    <property type="entry name" value="MerR_1"/>
    <property type="match status" value="1"/>
</dbReference>
<dbReference type="PANTHER" id="PTHR30204:SF69">
    <property type="entry name" value="MERR-FAMILY TRANSCRIPTIONAL REGULATOR"/>
    <property type="match status" value="1"/>
</dbReference>
<keyword evidence="3" id="KW-0238">DNA-binding</keyword>
<dbReference type="PROSITE" id="PS50937">
    <property type="entry name" value="HTH_MERR_2"/>
    <property type="match status" value="1"/>
</dbReference>
<name>A0A537J0P8_9BACT</name>
<evidence type="ECO:0000256" key="1">
    <source>
        <dbReference type="ARBA" id="ARBA00022491"/>
    </source>
</evidence>
<protein>
    <submittedName>
        <fullName evidence="6">MerR family transcriptional regulator</fullName>
    </submittedName>
</protein>
<dbReference type="SMART" id="SM00422">
    <property type="entry name" value="HTH_MERR"/>
    <property type="match status" value="1"/>
</dbReference>
<dbReference type="Gene3D" id="1.10.1660.10">
    <property type="match status" value="1"/>
</dbReference>